<accession>A0A9P7DAJ6</accession>
<keyword evidence="2" id="KW-1185">Reference proteome</keyword>
<dbReference type="RefSeq" id="XP_041152557.1">
    <property type="nucleotide sequence ID" value="XM_041304600.1"/>
</dbReference>
<dbReference type="Proteomes" id="UP000719766">
    <property type="component" value="Unassembled WGS sequence"/>
</dbReference>
<evidence type="ECO:0000313" key="1">
    <source>
        <dbReference type="EMBL" id="KAG1785072.1"/>
    </source>
</evidence>
<name>A0A9P7DAJ6_9AGAM</name>
<proteinExistence type="predicted"/>
<dbReference type="OrthoDB" id="2652900at2759"/>
<comment type="caution">
    <text evidence="1">The sequence shown here is derived from an EMBL/GenBank/DDBJ whole genome shotgun (WGS) entry which is preliminary data.</text>
</comment>
<reference evidence="1" key="1">
    <citation type="journal article" date="2020" name="New Phytol.">
        <title>Comparative genomics reveals dynamic genome evolution in host specialist ectomycorrhizal fungi.</title>
        <authorList>
            <person name="Lofgren L.A."/>
            <person name="Nguyen N.H."/>
            <person name="Vilgalys R."/>
            <person name="Ruytinx J."/>
            <person name="Liao H.L."/>
            <person name="Branco S."/>
            <person name="Kuo A."/>
            <person name="LaButti K."/>
            <person name="Lipzen A."/>
            <person name="Andreopoulos W."/>
            <person name="Pangilinan J."/>
            <person name="Riley R."/>
            <person name="Hundley H."/>
            <person name="Na H."/>
            <person name="Barry K."/>
            <person name="Grigoriev I.V."/>
            <person name="Stajich J.E."/>
            <person name="Kennedy P.G."/>
        </authorList>
    </citation>
    <scope>NUCLEOTIDE SEQUENCE</scope>
    <source>
        <strain evidence="1">S12</strain>
    </source>
</reference>
<gene>
    <name evidence="1" type="ORF">HD556DRAFT_1424809</name>
</gene>
<evidence type="ECO:0000313" key="2">
    <source>
        <dbReference type="Proteomes" id="UP000719766"/>
    </source>
</evidence>
<organism evidence="1 2">
    <name type="scientific">Suillus plorans</name>
    <dbReference type="NCBI Taxonomy" id="116603"/>
    <lineage>
        <taxon>Eukaryota</taxon>
        <taxon>Fungi</taxon>
        <taxon>Dikarya</taxon>
        <taxon>Basidiomycota</taxon>
        <taxon>Agaricomycotina</taxon>
        <taxon>Agaricomycetes</taxon>
        <taxon>Agaricomycetidae</taxon>
        <taxon>Boletales</taxon>
        <taxon>Suillineae</taxon>
        <taxon>Suillaceae</taxon>
        <taxon>Suillus</taxon>
    </lineage>
</organism>
<dbReference type="AlphaFoldDB" id="A0A9P7DAJ6"/>
<dbReference type="GeneID" id="64598364"/>
<sequence>MMADMTHCCALKPLTAWALLRWQEPMCLSKPLHYGAATQPRRKSARHAYFNGQTAVKIQWILKIDMEYEDQGEISKTVAVVCTFVTDDNMPPFPWDLRSVSYLSTLILCLTACC</sequence>
<protein>
    <submittedName>
        <fullName evidence="1">Uncharacterized protein</fullName>
    </submittedName>
</protein>
<dbReference type="EMBL" id="JABBWE010000120">
    <property type="protein sequence ID" value="KAG1785072.1"/>
    <property type="molecule type" value="Genomic_DNA"/>
</dbReference>